<dbReference type="InterPro" id="IPR005500">
    <property type="entry name" value="DUF309"/>
</dbReference>
<keyword evidence="3" id="KW-1185">Reference proteome</keyword>
<dbReference type="Pfam" id="PF03745">
    <property type="entry name" value="DUF309"/>
    <property type="match status" value="2"/>
</dbReference>
<evidence type="ECO:0000313" key="3">
    <source>
        <dbReference type="Proteomes" id="UP000440224"/>
    </source>
</evidence>
<dbReference type="PANTHER" id="PTHR34796:SF1">
    <property type="entry name" value="EXPRESSED PROTEIN"/>
    <property type="match status" value="1"/>
</dbReference>
<sequence length="332" mass="37191">MVMRTSWSVSRAVGVDRHVEFSTISLRGRAWHEVVRSRRGSCRSTYLPFESPPWSCIVSHAAMADDANEDREGAFNRGLEAYRAGCHFDAYDIWTQVYQDEQNETNRRFLQAIIQVTNAMHKVRHNAELRGSVHLLERALLKLDALPDVHGGIDLATFRDATRTCLAEIKRLLSVAQKNLEDAFIPPLSSVGAGPVLEPRVSPPSKDPETLFQNGLDAYRAGRFYDAHELWEDYRRTRPESDPSRELVKGLVLVATAMHKLHRAKSPGGAAQLLELALDQLRDTPEGTLGLEVGALVEEVSRVHHEVEELEAKGADSSPTPQSYIPKIKRVE</sequence>
<dbReference type="InterPro" id="IPR023203">
    <property type="entry name" value="TTHA0068_sf"/>
</dbReference>
<accession>A0A6N7PML6</accession>
<evidence type="ECO:0000313" key="2">
    <source>
        <dbReference type="EMBL" id="MRG93007.1"/>
    </source>
</evidence>
<gene>
    <name evidence="2" type="ORF">GF068_13860</name>
</gene>
<name>A0A6N7PML6_9BACT</name>
<dbReference type="Proteomes" id="UP000440224">
    <property type="component" value="Unassembled WGS sequence"/>
</dbReference>
<dbReference type="PANTHER" id="PTHR34796">
    <property type="entry name" value="EXPRESSED PROTEIN"/>
    <property type="match status" value="1"/>
</dbReference>
<dbReference type="EMBL" id="WJIE01000003">
    <property type="protein sequence ID" value="MRG93007.1"/>
    <property type="molecule type" value="Genomic_DNA"/>
</dbReference>
<organism evidence="2 3">
    <name type="scientific">Polyangium spumosum</name>
    <dbReference type="NCBI Taxonomy" id="889282"/>
    <lineage>
        <taxon>Bacteria</taxon>
        <taxon>Pseudomonadati</taxon>
        <taxon>Myxococcota</taxon>
        <taxon>Polyangia</taxon>
        <taxon>Polyangiales</taxon>
        <taxon>Polyangiaceae</taxon>
        <taxon>Polyangium</taxon>
    </lineage>
</organism>
<feature type="region of interest" description="Disordered" evidence="1">
    <location>
        <begin position="308"/>
        <end position="332"/>
    </location>
</feature>
<dbReference type="SUPFAM" id="SSF140663">
    <property type="entry name" value="TTHA0068-like"/>
    <property type="match status" value="2"/>
</dbReference>
<protein>
    <submittedName>
        <fullName evidence="2">DUF309 domain-containing protein</fullName>
    </submittedName>
</protein>
<dbReference type="Gene3D" id="1.10.3450.10">
    <property type="entry name" value="TTHA0068-like"/>
    <property type="match status" value="2"/>
</dbReference>
<reference evidence="2 3" key="1">
    <citation type="submission" date="2019-10" db="EMBL/GenBank/DDBJ databases">
        <title>A soil myxobacterium in the family Polyangiaceae.</title>
        <authorList>
            <person name="Li Y."/>
            <person name="Wang J."/>
        </authorList>
    </citation>
    <scope>NUCLEOTIDE SEQUENCE [LARGE SCALE GENOMIC DNA]</scope>
    <source>
        <strain evidence="2 3">DSM 14734</strain>
    </source>
</reference>
<comment type="caution">
    <text evidence="2">The sequence shown here is derived from an EMBL/GenBank/DDBJ whole genome shotgun (WGS) entry which is preliminary data.</text>
</comment>
<dbReference type="OrthoDB" id="5500203at2"/>
<proteinExistence type="predicted"/>
<evidence type="ECO:0000256" key="1">
    <source>
        <dbReference type="SAM" id="MobiDB-lite"/>
    </source>
</evidence>
<dbReference type="AlphaFoldDB" id="A0A6N7PML6"/>